<evidence type="ECO:0000313" key="8">
    <source>
        <dbReference type="EMBL" id="WIA08966.1"/>
    </source>
</evidence>
<evidence type="ECO:0000313" key="9">
    <source>
        <dbReference type="Proteomes" id="UP001244341"/>
    </source>
</evidence>
<dbReference type="InterPro" id="IPR012317">
    <property type="entry name" value="Poly(ADP-ribose)pol_cat_dom"/>
</dbReference>
<keyword evidence="4" id="KW-0520">NAD</keyword>
<organism evidence="8 9">
    <name type="scientific">Tetradesmus obliquus</name>
    <name type="common">Green alga</name>
    <name type="synonym">Acutodesmus obliquus</name>
    <dbReference type="NCBI Taxonomy" id="3088"/>
    <lineage>
        <taxon>Eukaryota</taxon>
        <taxon>Viridiplantae</taxon>
        <taxon>Chlorophyta</taxon>
        <taxon>core chlorophytes</taxon>
        <taxon>Chlorophyceae</taxon>
        <taxon>CS clade</taxon>
        <taxon>Sphaeropleales</taxon>
        <taxon>Scenedesmaceae</taxon>
        <taxon>Tetradesmus</taxon>
    </lineage>
</organism>
<accession>A0ABY8TIN5</accession>
<reference evidence="8 9" key="1">
    <citation type="submission" date="2023-05" db="EMBL/GenBank/DDBJ databases">
        <title>A 100% complete, gapless, phased diploid assembly of the Scenedesmus obliquus UTEX 3031 genome.</title>
        <authorList>
            <person name="Biondi T.C."/>
            <person name="Hanschen E.R."/>
            <person name="Kwon T."/>
            <person name="Eng W."/>
            <person name="Kruse C.P.S."/>
            <person name="Koehler S.I."/>
            <person name="Kunde Y."/>
            <person name="Gleasner C.D."/>
            <person name="You Mak K.T."/>
            <person name="Polle J."/>
            <person name="Hovde B.T."/>
            <person name="Starkenburg S.R."/>
        </authorList>
    </citation>
    <scope>NUCLEOTIDE SEQUENCE [LARGE SCALE GENOMIC DNA]</scope>
    <source>
        <strain evidence="8 9">DOE0152z</strain>
    </source>
</reference>
<evidence type="ECO:0000256" key="5">
    <source>
        <dbReference type="SAM" id="Phobius"/>
    </source>
</evidence>
<dbReference type="InterPro" id="IPR041400">
    <property type="entry name" value="PARP16_N"/>
</dbReference>
<feature type="transmembrane region" description="Helical" evidence="5">
    <location>
        <begin position="306"/>
        <end position="326"/>
    </location>
</feature>
<dbReference type="Pfam" id="PF00644">
    <property type="entry name" value="PARP"/>
    <property type="match status" value="1"/>
</dbReference>
<dbReference type="Gene3D" id="3.90.228.10">
    <property type="match status" value="1"/>
</dbReference>
<dbReference type="Proteomes" id="UP001244341">
    <property type="component" value="Chromosome 1b"/>
</dbReference>
<evidence type="ECO:0000256" key="3">
    <source>
        <dbReference type="ARBA" id="ARBA00022695"/>
    </source>
</evidence>
<gene>
    <name evidence="8" type="ORF">OEZ85_008381</name>
</gene>
<protein>
    <recommendedName>
        <fullName evidence="10">PARP catalytic domain-containing protein</fullName>
    </recommendedName>
</protein>
<dbReference type="EMBL" id="CP126208">
    <property type="protein sequence ID" value="WIA08966.1"/>
    <property type="molecule type" value="Genomic_DNA"/>
</dbReference>
<feature type="domain" description="PARP catalytic" evidence="6">
    <location>
        <begin position="171"/>
        <end position="244"/>
    </location>
</feature>
<dbReference type="SUPFAM" id="SSF56399">
    <property type="entry name" value="ADP-ribosylation"/>
    <property type="match status" value="1"/>
</dbReference>
<evidence type="ECO:0000256" key="2">
    <source>
        <dbReference type="ARBA" id="ARBA00022679"/>
    </source>
</evidence>
<keyword evidence="5" id="KW-0472">Membrane</keyword>
<evidence type="ECO:0000256" key="4">
    <source>
        <dbReference type="ARBA" id="ARBA00023027"/>
    </source>
</evidence>
<evidence type="ECO:0000256" key="1">
    <source>
        <dbReference type="ARBA" id="ARBA00022676"/>
    </source>
</evidence>
<dbReference type="InterPro" id="IPR051838">
    <property type="entry name" value="ARTD_PARP"/>
</dbReference>
<keyword evidence="3" id="KW-0548">Nucleotidyltransferase</keyword>
<evidence type="ECO:0008006" key="10">
    <source>
        <dbReference type="Google" id="ProtNLM"/>
    </source>
</evidence>
<keyword evidence="2" id="KW-0808">Transferase</keyword>
<feature type="domain" description="PARP16 N-terminal" evidence="7">
    <location>
        <begin position="20"/>
        <end position="110"/>
    </location>
</feature>
<keyword evidence="5" id="KW-1133">Transmembrane helix</keyword>
<keyword evidence="9" id="KW-1185">Reference proteome</keyword>
<evidence type="ECO:0000259" key="7">
    <source>
        <dbReference type="Pfam" id="PF18084"/>
    </source>
</evidence>
<proteinExistence type="predicted"/>
<dbReference type="Pfam" id="PF18084">
    <property type="entry name" value="ARTD15_N"/>
    <property type="match status" value="1"/>
</dbReference>
<keyword evidence="1" id="KW-0328">Glycosyltransferase</keyword>
<dbReference type="PANTHER" id="PTHR21328">
    <property type="entry name" value="POLY ADP-RIBOSE POLYMERASE FAMILY, MEMBER PARP"/>
    <property type="match status" value="1"/>
</dbReference>
<evidence type="ECO:0000259" key="6">
    <source>
        <dbReference type="Pfam" id="PF00644"/>
    </source>
</evidence>
<keyword evidence="5" id="KW-0812">Transmembrane</keyword>
<name>A0ABY8TIN5_TETOB</name>
<sequence length="333" mass="35731">MDESERLSCIIALQHELEQQHHTGLDFLVSSFAAACKCHRRASVCRPFPSHLLFNNDYAAVSAALDALPSLSAILSEDRPQTSSSNSSINNSSSSSNPTDLQLGLLQWLLLQLQLKRDCDLSPISVEQLQAELQAGGSCPPGLLHHLRGCRCILRLNKPGQQQPAPGSCVAAFHGTDFANIHSILHNGLLAASGTRLQTTGAVFGVGIYLSTDFNVAYSFSKAQQGWAGSSIGRHLRCVLLCEVSRDVLQQGQSSGTAQGSSSLPERYILVPKPADVAVTHLLVFADDAMLGLAAGGSGRRRHRGAATCLTLTLAYVVAMLLLAAWQTHRSWR</sequence>